<evidence type="ECO:0000313" key="3">
    <source>
        <dbReference type="Proteomes" id="UP000296049"/>
    </source>
</evidence>
<organism evidence="2 3">
    <name type="scientific">Anas platyrhynchos</name>
    <name type="common">Mallard</name>
    <name type="synonym">Anas boschas</name>
    <dbReference type="NCBI Taxonomy" id="8839"/>
    <lineage>
        <taxon>Eukaryota</taxon>
        <taxon>Metazoa</taxon>
        <taxon>Chordata</taxon>
        <taxon>Craniata</taxon>
        <taxon>Vertebrata</taxon>
        <taxon>Euteleostomi</taxon>
        <taxon>Archelosauria</taxon>
        <taxon>Archosauria</taxon>
        <taxon>Dinosauria</taxon>
        <taxon>Saurischia</taxon>
        <taxon>Theropoda</taxon>
        <taxon>Coelurosauria</taxon>
        <taxon>Aves</taxon>
        <taxon>Neognathae</taxon>
        <taxon>Galloanserae</taxon>
        <taxon>Anseriformes</taxon>
        <taxon>Anatidae</taxon>
        <taxon>Anatinae</taxon>
        <taxon>Anas</taxon>
    </lineage>
</organism>
<reference evidence="3" key="1">
    <citation type="journal article" date="2013" name="Nat. Genet.">
        <title>The duck genome and transcriptome provide insight into an avian influenza virus reservoir species.</title>
        <authorList>
            <person name="Huang Y."/>
            <person name="Li Y."/>
            <person name="Burt D.W."/>
            <person name="Chen H."/>
            <person name="Zhang Y."/>
            <person name="Qian W."/>
            <person name="Kim H."/>
            <person name="Gan S."/>
            <person name="Zhao Y."/>
            <person name="Li J."/>
            <person name="Yi K."/>
            <person name="Feng H."/>
            <person name="Zhu P."/>
            <person name="Li B."/>
            <person name="Liu Q."/>
            <person name="Fairley S."/>
            <person name="Magor K.E."/>
            <person name="Du Z."/>
            <person name="Hu X."/>
            <person name="Goodman L."/>
            <person name="Tafer H."/>
            <person name="Vignal A."/>
            <person name="Lee T."/>
            <person name="Kim K.W."/>
            <person name="Sheng Z."/>
            <person name="An Y."/>
            <person name="Searle S."/>
            <person name="Herrero J."/>
            <person name="Groenen M.A."/>
            <person name="Crooijmans R.P."/>
            <person name="Faraut T."/>
            <person name="Cai Q."/>
            <person name="Webster R.G."/>
            <person name="Aldridge J.R."/>
            <person name="Warren W.C."/>
            <person name="Bartschat S."/>
            <person name="Kehr S."/>
            <person name="Marz M."/>
            <person name="Stadler P.F."/>
            <person name="Smith J."/>
            <person name="Kraus R.H."/>
            <person name="Zhao Y."/>
            <person name="Ren L."/>
            <person name="Fei J."/>
            <person name="Morisson M."/>
            <person name="Kaiser P."/>
            <person name="Griffin D.K."/>
            <person name="Rao M."/>
            <person name="Pitel F."/>
            <person name="Wang J."/>
            <person name="Li N."/>
        </authorList>
    </citation>
    <scope>NUCLEOTIDE SEQUENCE [LARGE SCALE GENOMIC DNA]</scope>
</reference>
<dbReference type="AlphaFoldDB" id="R0LNU3"/>
<gene>
    <name evidence="2" type="ORF">Anapl_12125</name>
</gene>
<accession>R0LNU3</accession>
<evidence type="ECO:0000313" key="2">
    <source>
        <dbReference type="EMBL" id="EOB03395.1"/>
    </source>
</evidence>
<protein>
    <submittedName>
        <fullName evidence="2">Uncharacterized protein</fullName>
    </submittedName>
</protein>
<feature type="compositionally biased region" description="Basic and acidic residues" evidence="1">
    <location>
        <begin position="183"/>
        <end position="200"/>
    </location>
</feature>
<sequence>MTKMFMRFPSLRWAVCALVSLYFCQTERRIRFHRIRFAKKNQKPGTKACNEAKPEKPKPEWFWSGQKRMIQNLPEKNVSTIDIFTNASQNLPVSTLGDTNPLLNSTTEGFSLAAETEFGEQMLWWHGLGALAAHRCSCIAGINYPSQKQYKDQGEGRRRSLSINKVSAVNVNLEESTCPSHEGCSRDEKRKDDTLIDPRGRQRHSVGINPGKLLIQEEFVVLGHFRHPLWEGWESLRYLCSPMPPLSSRAAFSSTRRMQRAHGVPFFPLGHPAESCIPPLEPRMQTSTGALTWAAARIPLDGLAADHFEPRSCPHASRSRHVNATVVSGGDAPNEADPKKQPTRPCKCFPAARAGSRCLLLLLLAF</sequence>
<keyword evidence="3" id="KW-1185">Reference proteome</keyword>
<dbReference type="EMBL" id="KB742862">
    <property type="protein sequence ID" value="EOB03395.1"/>
    <property type="molecule type" value="Genomic_DNA"/>
</dbReference>
<feature type="region of interest" description="Disordered" evidence="1">
    <location>
        <begin position="179"/>
        <end position="202"/>
    </location>
</feature>
<evidence type="ECO:0000256" key="1">
    <source>
        <dbReference type="SAM" id="MobiDB-lite"/>
    </source>
</evidence>
<proteinExistence type="predicted"/>
<dbReference type="Proteomes" id="UP000296049">
    <property type="component" value="Unassembled WGS sequence"/>
</dbReference>
<name>R0LNU3_ANAPL</name>